<name>A0A0A1T4G5_9HYPO</name>
<proteinExistence type="predicted"/>
<reference evidence="2 3" key="1">
    <citation type="journal article" date="2015" name="Genome Announc.">
        <title>Draft Genome Sequence and Gene Annotation of the Entomopathogenic Fungus Verticillium hemipterigenum.</title>
        <authorList>
            <person name="Horn F."/>
            <person name="Habel A."/>
            <person name="Scharf D.H."/>
            <person name="Dworschak J."/>
            <person name="Brakhage A.A."/>
            <person name="Guthke R."/>
            <person name="Hertweck C."/>
            <person name="Linde J."/>
        </authorList>
    </citation>
    <scope>NUCLEOTIDE SEQUENCE [LARGE SCALE GENOMIC DNA]</scope>
</reference>
<keyword evidence="1" id="KW-0732">Signal</keyword>
<dbReference type="SUPFAM" id="SSF75011">
    <property type="entry name" value="3-carboxy-cis,cis-mucoante lactonizing enzyme"/>
    <property type="match status" value="1"/>
</dbReference>
<sequence>MHFLTSITACLLPALAAAAPNIDVITGVRSDHTYDPRIIISDIAGTAKWTWTKADVANQSMPADLRKCMDGASATDAKWVSGGNAIVVIYSYAALLINHQPGSATDKQLLYGLCLSGNGLGNTHSLELLPNNKLAIANDNSGMSQSINIYNMSSTLEAYPKPAQQIHLMPAVHALVWDDKRQLLWAAGNDQPPYGKAESRALLNAYRFNDGTIDETPYHSYNVSAPLRLTTENGNDTLWWEGSHDLTPLPDEDKLIVTTDAEMYLFDIATETFTHGEAVAKQYFPGFESVDRRVGSDGVNLPRSDLKSVSVVDGMALYTQAPWTNTFPTRVNVLVQGKKQPDLYSGSALYKSRWFTEIRGWPKPTLGNL</sequence>
<keyword evidence="3" id="KW-1185">Reference proteome</keyword>
<dbReference type="HOGENOM" id="CLU_062660_0_0_1"/>
<dbReference type="STRING" id="1531966.A0A0A1T4G5"/>
<feature type="chain" id="PRO_5001989838" evidence="1">
    <location>
        <begin position="19"/>
        <end position="369"/>
    </location>
</feature>
<dbReference type="AlphaFoldDB" id="A0A0A1T4G5"/>
<organism evidence="2 3">
    <name type="scientific">[Torrubiella] hemipterigena</name>
    <dbReference type="NCBI Taxonomy" id="1531966"/>
    <lineage>
        <taxon>Eukaryota</taxon>
        <taxon>Fungi</taxon>
        <taxon>Dikarya</taxon>
        <taxon>Ascomycota</taxon>
        <taxon>Pezizomycotina</taxon>
        <taxon>Sordariomycetes</taxon>
        <taxon>Hypocreomycetidae</taxon>
        <taxon>Hypocreales</taxon>
        <taxon>Clavicipitaceae</taxon>
        <taxon>Clavicipitaceae incertae sedis</taxon>
        <taxon>'Torrubiella' clade</taxon>
    </lineage>
</organism>
<dbReference type="EMBL" id="CDHN01000001">
    <property type="protein sequence ID" value="CEJ81172.1"/>
    <property type="molecule type" value="Genomic_DNA"/>
</dbReference>
<dbReference type="InterPro" id="IPR045383">
    <property type="entry name" value="DUF6528"/>
</dbReference>
<evidence type="ECO:0000313" key="3">
    <source>
        <dbReference type="Proteomes" id="UP000039046"/>
    </source>
</evidence>
<protein>
    <submittedName>
        <fullName evidence="2">Uncharacterized protein</fullName>
    </submittedName>
</protein>
<gene>
    <name evidence="2" type="ORF">VHEMI01316</name>
</gene>
<dbReference type="OrthoDB" id="4449395at2759"/>
<dbReference type="Pfam" id="PF20138">
    <property type="entry name" value="DUF6528"/>
    <property type="match status" value="1"/>
</dbReference>
<dbReference type="Proteomes" id="UP000039046">
    <property type="component" value="Unassembled WGS sequence"/>
</dbReference>
<evidence type="ECO:0000313" key="2">
    <source>
        <dbReference type="EMBL" id="CEJ81172.1"/>
    </source>
</evidence>
<accession>A0A0A1T4G5</accession>
<feature type="signal peptide" evidence="1">
    <location>
        <begin position="1"/>
        <end position="18"/>
    </location>
</feature>
<evidence type="ECO:0000256" key="1">
    <source>
        <dbReference type="SAM" id="SignalP"/>
    </source>
</evidence>